<comment type="caution">
    <text evidence="1">The sequence shown here is derived from an EMBL/GenBank/DDBJ whole genome shotgun (WGS) entry which is preliminary data.</text>
</comment>
<dbReference type="Proteomes" id="UP000683925">
    <property type="component" value="Unassembled WGS sequence"/>
</dbReference>
<proteinExistence type="predicted"/>
<accession>A0A8S1STW0</accession>
<name>A0A8S1STW0_PAROT</name>
<dbReference type="OMA" id="CELAITC"/>
<dbReference type="SMART" id="SM00028">
    <property type="entry name" value="TPR"/>
    <property type="match status" value="3"/>
</dbReference>
<protein>
    <recommendedName>
        <fullName evidence="3">Tetratricopeptide repeat protein</fullName>
    </recommendedName>
</protein>
<dbReference type="OrthoDB" id="324775at2759"/>
<dbReference type="AlphaFoldDB" id="A0A8S1STW0"/>
<evidence type="ECO:0000313" key="1">
    <source>
        <dbReference type="EMBL" id="CAD8142809.1"/>
    </source>
</evidence>
<evidence type="ECO:0008006" key="3">
    <source>
        <dbReference type="Google" id="ProtNLM"/>
    </source>
</evidence>
<sequence length="620" mass="73012">MLSSEGVKWTCKIHNKPVVQVCIQKCNNDQKASCLTCTNSDLQHFRCQYVSLEDIPKQVESHQKLFQEIQNSIIQLEDEFKNRIQIMKEVLDGYQIQETFRCIIELEHVNLLANVLRKLPKIKERVNEISNIIKDILQSLSSQKLEPLKKWKQECLETTMQQSEQTTRLIQNLRNQNNQGNMETINRLDTNQNTNRSHSIQELLNQGKVNLGFLKCELAITCFDQVLKVEPNNIEAKVGLMNTLCEMDYLNSSFSISQKILEQDPQNFEAALQQGVILYNQKKYGESISHITQKLNRFSNHNKYKEVLKLLYNNYIENNQLQHAKTELDKLRLTYGDNLSYNQGMAKCCIIENQLNEAQYYLNQANQIRKDDLENDLIQLQIFEKQCQYSKCLDQIRQKLRGFNKIKDQRKLIKLQIFQFYEVQNFQEAIFWCQLYQENYQDDIDIQYIFGKCLLENKQYSMAIHFFDKVLRQSQHHCKAQNAKNQAQEKKNLLNQSSVQSVRNRQSSVIQSHDFQSSCRQNFQQDYLNLLLHKAGTILVDNLYPCTVIFLDECINNFPFDEELKVLKAKYYLKTTVAIHKQLAFELLDSIVKKNPHNLEAQHLLKSINFLSIIRNQNYQ</sequence>
<keyword evidence="2" id="KW-1185">Reference proteome</keyword>
<organism evidence="1 2">
    <name type="scientific">Paramecium octaurelia</name>
    <dbReference type="NCBI Taxonomy" id="43137"/>
    <lineage>
        <taxon>Eukaryota</taxon>
        <taxon>Sar</taxon>
        <taxon>Alveolata</taxon>
        <taxon>Ciliophora</taxon>
        <taxon>Intramacronucleata</taxon>
        <taxon>Oligohymenophorea</taxon>
        <taxon>Peniculida</taxon>
        <taxon>Parameciidae</taxon>
        <taxon>Paramecium</taxon>
    </lineage>
</organism>
<dbReference type="EMBL" id="CAJJDP010000014">
    <property type="protein sequence ID" value="CAD8142809.1"/>
    <property type="molecule type" value="Genomic_DNA"/>
</dbReference>
<reference evidence="1" key="1">
    <citation type="submission" date="2021-01" db="EMBL/GenBank/DDBJ databases">
        <authorList>
            <consortium name="Genoscope - CEA"/>
            <person name="William W."/>
        </authorList>
    </citation>
    <scope>NUCLEOTIDE SEQUENCE</scope>
</reference>
<dbReference type="InterPro" id="IPR019734">
    <property type="entry name" value="TPR_rpt"/>
</dbReference>
<evidence type="ECO:0000313" key="2">
    <source>
        <dbReference type="Proteomes" id="UP000683925"/>
    </source>
</evidence>
<gene>
    <name evidence="1" type="ORF">POCTA_138.1.T0140164</name>
</gene>